<evidence type="ECO:0000313" key="3">
    <source>
        <dbReference type="Proteomes" id="UP000323506"/>
    </source>
</evidence>
<sequence>MFLIRSEKAIVGIPSTMVVFISPSSRSKSLSGPSFKPFRSDAEYEASPKSMSFHDNFGNGTESAAIETDSSSVPSINLTFFVFRFPPKQRTPSPLRPDSSIPPNIFLSV</sequence>
<evidence type="ECO:0000256" key="1">
    <source>
        <dbReference type="SAM" id="MobiDB-lite"/>
    </source>
</evidence>
<dbReference type="EMBL" id="CM017696">
    <property type="protein sequence ID" value="TYH01447.1"/>
    <property type="molecule type" value="Genomic_DNA"/>
</dbReference>
<dbReference type="AlphaFoldDB" id="A0A5D2F5U2"/>
<feature type="region of interest" description="Disordered" evidence="1">
    <location>
        <begin position="90"/>
        <end position="109"/>
    </location>
</feature>
<keyword evidence="3" id="KW-1185">Reference proteome</keyword>
<dbReference type="Proteomes" id="UP000323506">
    <property type="component" value="Chromosome A09"/>
</dbReference>
<protein>
    <submittedName>
        <fullName evidence="2">Uncharacterized protein</fullName>
    </submittedName>
</protein>
<accession>A0A5D2F5U2</accession>
<evidence type="ECO:0000313" key="2">
    <source>
        <dbReference type="EMBL" id="TYH01447.1"/>
    </source>
</evidence>
<proteinExistence type="predicted"/>
<name>A0A5D2F5U2_GOSDA</name>
<reference evidence="2 3" key="1">
    <citation type="submission" date="2019-06" db="EMBL/GenBank/DDBJ databases">
        <title>WGS assembly of Gossypium darwinii.</title>
        <authorList>
            <person name="Chen Z.J."/>
            <person name="Sreedasyam A."/>
            <person name="Ando A."/>
            <person name="Song Q."/>
            <person name="De L."/>
            <person name="Hulse-Kemp A."/>
            <person name="Ding M."/>
            <person name="Ye W."/>
            <person name="Kirkbride R."/>
            <person name="Jenkins J."/>
            <person name="Plott C."/>
            <person name="Lovell J."/>
            <person name="Lin Y.-M."/>
            <person name="Vaughn R."/>
            <person name="Liu B."/>
            <person name="Li W."/>
            <person name="Simpson S."/>
            <person name="Scheffler B."/>
            <person name="Saski C."/>
            <person name="Grover C."/>
            <person name="Hu G."/>
            <person name="Conover J."/>
            <person name="Carlson J."/>
            <person name="Shu S."/>
            <person name="Boston L."/>
            <person name="Williams M."/>
            <person name="Peterson D."/>
            <person name="Mcgee K."/>
            <person name="Jones D."/>
            <person name="Wendel J."/>
            <person name="Stelly D."/>
            <person name="Grimwood J."/>
            <person name="Schmutz J."/>
        </authorList>
    </citation>
    <scope>NUCLEOTIDE SEQUENCE [LARGE SCALE GENOMIC DNA]</scope>
    <source>
        <strain evidence="2">1808015.09</strain>
    </source>
</reference>
<gene>
    <name evidence="2" type="ORF">ES288_A09G059100v1</name>
</gene>
<organism evidence="2 3">
    <name type="scientific">Gossypium darwinii</name>
    <name type="common">Darwin's cotton</name>
    <name type="synonym">Gossypium barbadense var. darwinii</name>
    <dbReference type="NCBI Taxonomy" id="34276"/>
    <lineage>
        <taxon>Eukaryota</taxon>
        <taxon>Viridiplantae</taxon>
        <taxon>Streptophyta</taxon>
        <taxon>Embryophyta</taxon>
        <taxon>Tracheophyta</taxon>
        <taxon>Spermatophyta</taxon>
        <taxon>Magnoliopsida</taxon>
        <taxon>eudicotyledons</taxon>
        <taxon>Gunneridae</taxon>
        <taxon>Pentapetalae</taxon>
        <taxon>rosids</taxon>
        <taxon>malvids</taxon>
        <taxon>Malvales</taxon>
        <taxon>Malvaceae</taxon>
        <taxon>Malvoideae</taxon>
        <taxon>Gossypium</taxon>
    </lineage>
</organism>